<organism evidence="6 7">
    <name type="scientific">Babjeviella inositovora NRRL Y-12698</name>
    <dbReference type="NCBI Taxonomy" id="984486"/>
    <lineage>
        <taxon>Eukaryota</taxon>
        <taxon>Fungi</taxon>
        <taxon>Dikarya</taxon>
        <taxon>Ascomycota</taxon>
        <taxon>Saccharomycotina</taxon>
        <taxon>Pichiomycetes</taxon>
        <taxon>Serinales incertae sedis</taxon>
        <taxon>Babjeviella</taxon>
    </lineage>
</organism>
<dbReference type="Pfam" id="PF02678">
    <property type="entry name" value="Pirin"/>
    <property type="match status" value="1"/>
</dbReference>
<dbReference type="InterPro" id="IPR003829">
    <property type="entry name" value="Pirin_N_dom"/>
</dbReference>
<accession>A0A1E3QZQ4</accession>
<dbReference type="InterPro" id="IPR008778">
    <property type="entry name" value="Pirin_C_dom"/>
</dbReference>
<feature type="domain" description="Pirin N-terminal" evidence="4">
    <location>
        <begin position="25"/>
        <end position="120"/>
    </location>
</feature>
<comment type="similarity">
    <text evidence="1 3">Belongs to the pirin family.</text>
</comment>
<feature type="binding site" evidence="2">
    <location>
        <position position="101"/>
    </location>
    <ligand>
        <name>Fe cation</name>
        <dbReference type="ChEBI" id="CHEBI:24875"/>
    </ligand>
</feature>
<dbReference type="PIRSF" id="PIRSF006232">
    <property type="entry name" value="Pirin"/>
    <property type="match status" value="1"/>
</dbReference>
<dbReference type="Gene3D" id="2.60.120.10">
    <property type="entry name" value="Jelly Rolls"/>
    <property type="match status" value="2"/>
</dbReference>
<protein>
    <recommendedName>
        <fullName evidence="8">Pirin N-terminal domain-containing protein</fullName>
    </recommendedName>
</protein>
<feature type="binding site" evidence="2">
    <location>
        <position position="103"/>
    </location>
    <ligand>
        <name>Fe cation</name>
        <dbReference type="ChEBI" id="CHEBI:24875"/>
    </ligand>
</feature>
<dbReference type="CDD" id="cd02909">
    <property type="entry name" value="cupin_pirin_N"/>
    <property type="match status" value="1"/>
</dbReference>
<dbReference type="EMBL" id="KV454426">
    <property type="protein sequence ID" value="ODQ83065.1"/>
    <property type="molecule type" value="Genomic_DNA"/>
</dbReference>
<gene>
    <name evidence="6" type="ORF">BABINDRAFT_159527</name>
</gene>
<dbReference type="PANTHER" id="PTHR13903:SF8">
    <property type="entry name" value="PIRIN"/>
    <property type="match status" value="1"/>
</dbReference>
<evidence type="ECO:0000313" key="6">
    <source>
        <dbReference type="EMBL" id="ODQ83065.1"/>
    </source>
</evidence>
<dbReference type="GeneID" id="30145566"/>
<evidence type="ECO:0000256" key="2">
    <source>
        <dbReference type="PIRSR" id="PIRSR006232-1"/>
    </source>
</evidence>
<dbReference type="AlphaFoldDB" id="A0A1E3QZQ4"/>
<dbReference type="GO" id="GO:0046872">
    <property type="term" value="F:metal ion binding"/>
    <property type="evidence" value="ECO:0007669"/>
    <property type="project" value="UniProtKB-KW"/>
</dbReference>
<evidence type="ECO:0000256" key="1">
    <source>
        <dbReference type="ARBA" id="ARBA00008416"/>
    </source>
</evidence>
<keyword evidence="7" id="KW-1185">Reference proteome</keyword>
<keyword evidence="2" id="KW-0408">Iron</keyword>
<evidence type="ECO:0000259" key="4">
    <source>
        <dbReference type="Pfam" id="PF02678"/>
    </source>
</evidence>
<dbReference type="Proteomes" id="UP000094336">
    <property type="component" value="Unassembled WGS sequence"/>
</dbReference>
<dbReference type="InterPro" id="IPR012093">
    <property type="entry name" value="Pirin"/>
</dbReference>
<dbReference type="CDD" id="cd02247">
    <property type="entry name" value="cupin_pirin_C"/>
    <property type="match status" value="1"/>
</dbReference>
<dbReference type="STRING" id="984486.A0A1E3QZQ4"/>
<dbReference type="RefSeq" id="XP_018988393.1">
    <property type="nucleotide sequence ID" value="XM_019127713.1"/>
</dbReference>
<name>A0A1E3QZQ4_9ASCO</name>
<dbReference type="SUPFAM" id="SSF51182">
    <property type="entry name" value="RmlC-like cupins"/>
    <property type="match status" value="1"/>
</dbReference>
<evidence type="ECO:0000259" key="5">
    <source>
        <dbReference type="Pfam" id="PF05726"/>
    </source>
</evidence>
<proteinExistence type="inferred from homology"/>
<reference evidence="7" key="1">
    <citation type="submission" date="2016-05" db="EMBL/GenBank/DDBJ databases">
        <title>Comparative genomics of biotechnologically important yeasts.</title>
        <authorList>
            <consortium name="DOE Joint Genome Institute"/>
            <person name="Riley R."/>
            <person name="Haridas S."/>
            <person name="Wolfe K.H."/>
            <person name="Lopes M.R."/>
            <person name="Hittinger C.T."/>
            <person name="Goker M."/>
            <person name="Salamov A."/>
            <person name="Wisecaver J."/>
            <person name="Long T.M."/>
            <person name="Aerts A.L."/>
            <person name="Barry K."/>
            <person name="Choi C."/>
            <person name="Clum A."/>
            <person name="Coughlan A.Y."/>
            <person name="Deshpande S."/>
            <person name="Douglass A.P."/>
            <person name="Hanson S.J."/>
            <person name="Klenk H.-P."/>
            <person name="Labutti K."/>
            <person name="Lapidus A."/>
            <person name="Lindquist E."/>
            <person name="Lipzen A."/>
            <person name="Meier-Kolthoff J.P."/>
            <person name="Ohm R.A."/>
            <person name="Otillar R.P."/>
            <person name="Pangilinan J."/>
            <person name="Peng Y."/>
            <person name="Rokas A."/>
            <person name="Rosa C.A."/>
            <person name="Scheuner C."/>
            <person name="Sibirny A.A."/>
            <person name="Slot J.C."/>
            <person name="Stielow J.B."/>
            <person name="Sun H."/>
            <person name="Kurtzman C.P."/>
            <person name="Blackwell M."/>
            <person name="Grigoriev I.V."/>
            <person name="Jeffries T.W."/>
        </authorList>
    </citation>
    <scope>NUCLEOTIDE SEQUENCE [LARGE SCALE GENOMIC DNA]</scope>
    <source>
        <strain evidence="7">NRRL Y-12698</strain>
    </source>
</reference>
<feature type="binding site" evidence="2">
    <location>
        <position position="57"/>
    </location>
    <ligand>
        <name>Fe cation</name>
        <dbReference type="ChEBI" id="CHEBI:24875"/>
    </ligand>
</feature>
<evidence type="ECO:0008006" key="8">
    <source>
        <dbReference type="Google" id="ProtNLM"/>
    </source>
</evidence>
<keyword evidence="2" id="KW-0479">Metal-binding</keyword>
<dbReference type="OrthoDB" id="198735at2759"/>
<dbReference type="InterPro" id="IPR011051">
    <property type="entry name" value="RmlC_Cupin_sf"/>
</dbReference>
<dbReference type="Pfam" id="PF05726">
    <property type="entry name" value="Pirin_C"/>
    <property type="match status" value="1"/>
</dbReference>
<feature type="binding site" evidence="2">
    <location>
        <position position="59"/>
    </location>
    <ligand>
        <name>Fe cation</name>
        <dbReference type="ChEBI" id="CHEBI:24875"/>
    </ligand>
</feature>
<comment type="cofactor">
    <cofactor evidence="2">
        <name>Fe cation</name>
        <dbReference type="ChEBI" id="CHEBI:24875"/>
    </cofactor>
    <text evidence="2">Binds 1 Fe cation per subunit.</text>
</comment>
<evidence type="ECO:0000313" key="7">
    <source>
        <dbReference type="Proteomes" id="UP000094336"/>
    </source>
</evidence>
<evidence type="ECO:0000256" key="3">
    <source>
        <dbReference type="RuleBase" id="RU003457"/>
    </source>
</evidence>
<feature type="domain" description="Pirin C-terminal" evidence="5">
    <location>
        <begin position="175"/>
        <end position="280"/>
    </location>
</feature>
<dbReference type="InterPro" id="IPR014710">
    <property type="entry name" value="RmlC-like_jellyroll"/>
</dbReference>
<dbReference type="PANTHER" id="PTHR13903">
    <property type="entry name" value="PIRIN-RELATED"/>
    <property type="match status" value="1"/>
</dbReference>
<sequence>MKPIPRSILKFIAAVERPEGVGAMVRRAIGVRQMRTFTPFLLFDHFKASSSAGFPDHPHRGHETVTYLLTGSLQHHDFAGGSGVLNTGDLQFMTAGRGIMHAEVPVASEDANVTGLQLWVDLPERLKEVEPRYRDLRAPEIPIVTPNAKVTVKVISGEAYGVASHKELAYTPVEYYDYEVRPGGTFEQKIPKNFNVFVYTFAGKDLLINHQHVPLYEAVFFSQDGDAIVGEVPPTSVEVSRFVIVAGEALDQPIIQDASGVFVETSKERLKNALKEFKTATGGFERRNLWTSKAK</sequence>